<dbReference type="CDD" id="cd10017">
    <property type="entry name" value="B3_DNA"/>
    <property type="match status" value="2"/>
</dbReference>
<comment type="subcellular location">
    <subcellularLocation>
        <location evidence="1">Nucleus</location>
    </subcellularLocation>
</comment>
<evidence type="ECO:0000313" key="7">
    <source>
        <dbReference type="EMBL" id="KAI5430393.1"/>
    </source>
</evidence>
<dbReference type="PANTHER" id="PTHR31920">
    <property type="entry name" value="B3 DOMAIN-CONTAINING"/>
    <property type="match status" value="1"/>
</dbReference>
<evidence type="ECO:0000313" key="8">
    <source>
        <dbReference type="Proteomes" id="UP001058974"/>
    </source>
</evidence>
<proteinExistence type="predicted"/>
<dbReference type="GO" id="GO:0005634">
    <property type="term" value="C:nucleus"/>
    <property type="evidence" value="ECO:0007669"/>
    <property type="project" value="UniProtKB-SubCell"/>
</dbReference>
<dbReference type="Gene3D" id="2.40.330.10">
    <property type="entry name" value="DNA-binding pseudobarrel domain"/>
    <property type="match status" value="2"/>
</dbReference>
<dbReference type="Gramene" id="PSAT_LOCUS11770_t1">
    <property type="protein sequence ID" value="CAL5191845.1"/>
    <property type="gene ID" value="PSAT_LOCUS11770"/>
</dbReference>
<evidence type="ECO:0000259" key="6">
    <source>
        <dbReference type="PROSITE" id="PS50863"/>
    </source>
</evidence>
<dbReference type="PROSITE" id="PS50863">
    <property type="entry name" value="B3"/>
    <property type="match status" value="2"/>
</dbReference>
<evidence type="ECO:0000256" key="2">
    <source>
        <dbReference type="ARBA" id="ARBA00023015"/>
    </source>
</evidence>
<keyword evidence="4" id="KW-0804">Transcription</keyword>
<evidence type="ECO:0000256" key="1">
    <source>
        <dbReference type="ARBA" id="ARBA00004123"/>
    </source>
</evidence>
<dbReference type="EMBL" id="JAMSHJ010000003">
    <property type="protein sequence ID" value="KAI5430393.1"/>
    <property type="molecule type" value="Genomic_DNA"/>
</dbReference>
<gene>
    <name evidence="7" type="ORF">KIW84_034828</name>
</gene>
<dbReference type="GO" id="GO:0003677">
    <property type="term" value="F:DNA binding"/>
    <property type="evidence" value="ECO:0007669"/>
    <property type="project" value="UniProtKB-KW"/>
</dbReference>
<protein>
    <recommendedName>
        <fullName evidence="6">TF-B3 domain-containing protein</fullName>
    </recommendedName>
</protein>
<keyword evidence="2" id="KW-0805">Transcription regulation</keyword>
<sequence length="287" mass="33688">MSRPLSQFFRIIVTEYHQQKKLVKPCMLPIKIVKKYGEGLAKVICLKTPDGEEWKINLVNNDGKIWFGKGWKEFTQYYSLCQGHLLMFKYQRSSEFHVDIFDKTTVEINYPLKRVEAEKVSNNEEDCRTSKKRKANSSFEFGSTSCAKHHTHKRSKVKQVKTTLESAKEFKTSNPSFIVVMGTTYVESRYRVTIPCEFGKRHFNLKKKIGDIYFGMLGEERVWRARYVIRMIGRGMKFEVTGGWYEFSKDNNLKVGDVCNFELILKTDMTFQVHIFRKTNEDNSKTN</sequence>
<dbReference type="InterPro" id="IPR003340">
    <property type="entry name" value="B3_DNA-bd"/>
</dbReference>
<dbReference type="InterPro" id="IPR015300">
    <property type="entry name" value="DNA-bd_pseudobarrel_sf"/>
</dbReference>
<dbReference type="Pfam" id="PF02362">
    <property type="entry name" value="B3"/>
    <property type="match status" value="2"/>
</dbReference>
<evidence type="ECO:0000256" key="3">
    <source>
        <dbReference type="ARBA" id="ARBA00023125"/>
    </source>
</evidence>
<dbReference type="SMART" id="SM01019">
    <property type="entry name" value="B3"/>
    <property type="match status" value="2"/>
</dbReference>
<reference evidence="7 8" key="1">
    <citation type="journal article" date="2022" name="Nat. Genet.">
        <title>Improved pea reference genome and pan-genome highlight genomic features and evolutionary characteristics.</title>
        <authorList>
            <person name="Yang T."/>
            <person name="Liu R."/>
            <person name="Luo Y."/>
            <person name="Hu S."/>
            <person name="Wang D."/>
            <person name="Wang C."/>
            <person name="Pandey M.K."/>
            <person name="Ge S."/>
            <person name="Xu Q."/>
            <person name="Li N."/>
            <person name="Li G."/>
            <person name="Huang Y."/>
            <person name="Saxena R.K."/>
            <person name="Ji Y."/>
            <person name="Li M."/>
            <person name="Yan X."/>
            <person name="He Y."/>
            <person name="Liu Y."/>
            <person name="Wang X."/>
            <person name="Xiang C."/>
            <person name="Varshney R.K."/>
            <person name="Ding H."/>
            <person name="Gao S."/>
            <person name="Zong X."/>
        </authorList>
    </citation>
    <scope>NUCLEOTIDE SEQUENCE [LARGE SCALE GENOMIC DNA]</scope>
    <source>
        <strain evidence="7 8">cv. Zhongwan 6</strain>
    </source>
</reference>
<dbReference type="InterPro" id="IPR050655">
    <property type="entry name" value="Plant_B3_domain"/>
</dbReference>
<dbReference type="PANTHER" id="PTHR31920:SF108">
    <property type="entry name" value="B3 DOMAIN-CONTAINING TRANSCRIPTION FACTOR VRN1-LIKE"/>
    <property type="match status" value="1"/>
</dbReference>
<keyword evidence="3" id="KW-0238">DNA-binding</keyword>
<organism evidence="7 8">
    <name type="scientific">Pisum sativum</name>
    <name type="common">Garden pea</name>
    <name type="synonym">Lathyrus oleraceus</name>
    <dbReference type="NCBI Taxonomy" id="3888"/>
    <lineage>
        <taxon>Eukaryota</taxon>
        <taxon>Viridiplantae</taxon>
        <taxon>Streptophyta</taxon>
        <taxon>Embryophyta</taxon>
        <taxon>Tracheophyta</taxon>
        <taxon>Spermatophyta</taxon>
        <taxon>Magnoliopsida</taxon>
        <taxon>eudicotyledons</taxon>
        <taxon>Gunneridae</taxon>
        <taxon>Pentapetalae</taxon>
        <taxon>rosids</taxon>
        <taxon>fabids</taxon>
        <taxon>Fabales</taxon>
        <taxon>Fabaceae</taxon>
        <taxon>Papilionoideae</taxon>
        <taxon>50 kb inversion clade</taxon>
        <taxon>NPAAA clade</taxon>
        <taxon>Hologalegina</taxon>
        <taxon>IRL clade</taxon>
        <taxon>Fabeae</taxon>
        <taxon>Lathyrus</taxon>
    </lineage>
</organism>
<evidence type="ECO:0000256" key="5">
    <source>
        <dbReference type="ARBA" id="ARBA00023242"/>
    </source>
</evidence>
<dbReference type="Proteomes" id="UP001058974">
    <property type="component" value="Chromosome 3"/>
</dbReference>
<evidence type="ECO:0000256" key="4">
    <source>
        <dbReference type="ARBA" id="ARBA00023163"/>
    </source>
</evidence>
<dbReference type="AlphaFoldDB" id="A0A9D4XZF6"/>
<feature type="domain" description="TF-B3" evidence="6">
    <location>
        <begin position="177"/>
        <end position="279"/>
    </location>
</feature>
<comment type="caution">
    <text evidence="7">The sequence shown here is derived from an EMBL/GenBank/DDBJ whole genome shotgun (WGS) entry which is preliminary data.</text>
</comment>
<keyword evidence="5" id="KW-0539">Nucleus</keyword>
<dbReference type="Gramene" id="Psat03G0482800-T1">
    <property type="protein sequence ID" value="KAI5430393.1"/>
    <property type="gene ID" value="KIW84_034828"/>
</dbReference>
<keyword evidence="8" id="KW-1185">Reference proteome</keyword>
<feature type="domain" description="TF-B3" evidence="6">
    <location>
        <begin position="28"/>
        <end position="104"/>
    </location>
</feature>
<dbReference type="SUPFAM" id="SSF101936">
    <property type="entry name" value="DNA-binding pseudobarrel domain"/>
    <property type="match status" value="2"/>
</dbReference>
<name>A0A9D4XZF6_PEA</name>
<accession>A0A9D4XZF6</accession>